<organism evidence="1 2">
    <name type="scientific">Dendrothele bispora (strain CBS 962.96)</name>
    <dbReference type="NCBI Taxonomy" id="1314807"/>
    <lineage>
        <taxon>Eukaryota</taxon>
        <taxon>Fungi</taxon>
        <taxon>Dikarya</taxon>
        <taxon>Basidiomycota</taxon>
        <taxon>Agaricomycotina</taxon>
        <taxon>Agaricomycetes</taxon>
        <taxon>Agaricomycetidae</taxon>
        <taxon>Agaricales</taxon>
        <taxon>Agaricales incertae sedis</taxon>
        <taxon>Dendrothele</taxon>
    </lineage>
</organism>
<protein>
    <submittedName>
        <fullName evidence="1">Uncharacterized protein</fullName>
    </submittedName>
</protein>
<accession>A0A4S8LL08</accession>
<evidence type="ECO:0000313" key="2">
    <source>
        <dbReference type="Proteomes" id="UP000297245"/>
    </source>
</evidence>
<gene>
    <name evidence="1" type="ORF">K435DRAFT_865384</name>
</gene>
<dbReference type="Proteomes" id="UP000297245">
    <property type="component" value="Unassembled WGS sequence"/>
</dbReference>
<dbReference type="AlphaFoldDB" id="A0A4S8LL08"/>
<proteinExistence type="predicted"/>
<name>A0A4S8LL08_DENBC</name>
<sequence length="129" mass="14255">MSHNKRTWGHAFPSEDDVTQRTRMVDPTESNLDAVTGSGNTLNKNNNGINFETTVNGLSKNNPGVVTSFGSTSSQIQNPPGHFGHASNNDFRHATINNAGRDINVNNYYNNTLKERLGPIMIFSREIHL</sequence>
<reference evidence="1 2" key="1">
    <citation type="journal article" date="2019" name="Nat. Ecol. Evol.">
        <title>Megaphylogeny resolves global patterns of mushroom evolution.</title>
        <authorList>
            <person name="Varga T."/>
            <person name="Krizsan K."/>
            <person name="Foldi C."/>
            <person name="Dima B."/>
            <person name="Sanchez-Garcia M."/>
            <person name="Sanchez-Ramirez S."/>
            <person name="Szollosi G.J."/>
            <person name="Szarkandi J.G."/>
            <person name="Papp V."/>
            <person name="Albert L."/>
            <person name="Andreopoulos W."/>
            <person name="Angelini C."/>
            <person name="Antonin V."/>
            <person name="Barry K.W."/>
            <person name="Bougher N.L."/>
            <person name="Buchanan P."/>
            <person name="Buyck B."/>
            <person name="Bense V."/>
            <person name="Catcheside P."/>
            <person name="Chovatia M."/>
            <person name="Cooper J."/>
            <person name="Damon W."/>
            <person name="Desjardin D."/>
            <person name="Finy P."/>
            <person name="Geml J."/>
            <person name="Haridas S."/>
            <person name="Hughes K."/>
            <person name="Justo A."/>
            <person name="Karasinski D."/>
            <person name="Kautmanova I."/>
            <person name="Kiss B."/>
            <person name="Kocsube S."/>
            <person name="Kotiranta H."/>
            <person name="LaButti K.M."/>
            <person name="Lechner B.E."/>
            <person name="Liimatainen K."/>
            <person name="Lipzen A."/>
            <person name="Lukacs Z."/>
            <person name="Mihaltcheva S."/>
            <person name="Morgado L.N."/>
            <person name="Niskanen T."/>
            <person name="Noordeloos M.E."/>
            <person name="Ohm R.A."/>
            <person name="Ortiz-Santana B."/>
            <person name="Ovrebo C."/>
            <person name="Racz N."/>
            <person name="Riley R."/>
            <person name="Savchenko A."/>
            <person name="Shiryaev A."/>
            <person name="Soop K."/>
            <person name="Spirin V."/>
            <person name="Szebenyi C."/>
            <person name="Tomsovsky M."/>
            <person name="Tulloss R.E."/>
            <person name="Uehling J."/>
            <person name="Grigoriev I.V."/>
            <person name="Vagvolgyi C."/>
            <person name="Papp T."/>
            <person name="Martin F.M."/>
            <person name="Miettinen O."/>
            <person name="Hibbett D.S."/>
            <person name="Nagy L.G."/>
        </authorList>
    </citation>
    <scope>NUCLEOTIDE SEQUENCE [LARGE SCALE GENOMIC DNA]</scope>
    <source>
        <strain evidence="1 2">CBS 962.96</strain>
    </source>
</reference>
<dbReference type="EMBL" id="ML179371">
    <property type="protein sequence ID" value="THU89348.1"/>
    <property type="molecule type" value="Genomic_DNA"/>
</dbReference>
<evidence type="ECO:0000313" key="1">
    <source>
        <dbReference type="EMBL" id="THU89348.1"/>
    </source>
</evidence>
<keyword evidence="2" id="KW-1185">Reference proteome</keyword>